<name>A0A5C0WE19_BACIA</name>
<keyword evidence="3" id="KW-1185">Reference proteome</keyword>
<protein>
    <recommendedName>
        <fullName evidence="4">DUF1328 domain-containing protein</fullName>
    </recommendedName>
</protein>
<feature type="transmembrane region" description="Helical" evidence="1">
    <location>
        <begin position="36"/>
        <end position="54"/>
    </location>
</feature>
<reference evidence="2 3" key="1">
    <citation type="journal article" date="2018" name="Plant Biotechnol. Rep.">
        <title>Diversity and antifungal activity of endophytic bacteria associated with Panax ginseng seedlings.</title>
        <authorList>
            <person name="Park J.M."/>
            <person name="Hong C.E."/>
            <person name="Jo S.H."/>
        </authorList>
    </citation>
    <scope>NUCLEOTIDE SEQUENCE [LARGE SCALE GENOMIC DNA]</scope>
    <source>
        <strain evidence="2 3">PgKB20</strain>
    </source>
</reference>
<evidence type="ECO:0000313" key="3">
    <source>
        <dbReference type="Proteomes" id="UP000325032"/>
    </source>
</evidence>
<dbReference type="Proteomes" id="UP000325032">
    <property type="component" value="Chromosome"/>
</dbReference>
<proteinExistence type="predicted"/>
<evidence type="ECO:0000256" key="1">
    <source>
        <dbReference type="SAM" id="Phobius"/>
    </source>
</evidence>
<evidence type="ECO:0000313" key="2">
    <source>
        <dbReference type="EMBL" id="QEK62889.1"/>
    </source>
</evidence>
<organism evidence="2 3">
    <name type="scientific">Bacillus safensis</name>
    <dbReference type="NCBI Taxonomy" id="561879"/>
    <lineage>
        <taxon>Bacteria</taxon>
        <taxon>Bacillati</taxon>
        <taxon>Bacillota</taxon>
        <taxon>Bacilli</taxon>
        <taxon>Bacillales</taxon>
        <taxon>Bacillaceae</taxon>
        <taxon>Bacillus</taxon>
    </lineage>
</organism>
<evidence type="ECO:0008006" key="4">
    <source>
        <dbReference type="Google" id="ProtNLM"/>
    </source>
</evidence>
<keyword evidence="1" id="KW-0812">Transmembrane</keyword>
<accession>A0A5C0WE19</accession>
<dbReference type="GeneID" id="61767871"/>
<keyword evidence="1" id="KW-0472">Membrane</keyword>
<sequence length="59" mass="6531">MIMKLALFTLMICTFIGLLLVSNPFGADAMRMVATFVFPFLVLIGFGVLLFDLMKKAAK</sequence>
<dbReference type="RefSeq" id="WP_135032877.1">
    <property type="nucleotide sequence ID" value="NZ_BSBE01000003.1"/>
</dbReference>
<dbReference type="EMBL" id="CP043404">
    <property type="protein sequence ID" value="QEK62889.1"/>
    <property type="molecule type" value="Genomic_DNA"/>
</dbReference>
<keyword evidence="1" id="KW-1133">Transmembrane helix</keyword>
<gene>
    <name evidence="2" type="ORF">FX981_01088</name>
</gene>
<dbReference type="AlphaFoldDB" id="A0A5C0WE19"/>